<comment type="caution">
    <text evidence="5">The sequence shown here is derived from an EMBL/GenBank/DDBJ whole genome shotgun (WGS) entry which is preliminary data.</text>
</comment>
<keyword evidence="5" id="KW-0031">Aminopeptidase</keyword>
<dbReference type="Gene3D" id="3.40.350.10">
    <property type="entry name" value="Creatinase/prolidase N-terminal domain"/>
    <property type="match status" value="1"/>
</dbReference>
<dbReference type="Gene3D" id="3.90.230.10">
    <property type="entry name" value="Creatinase/methionine aminopeptidase superfamily"/>
    <property type="match status" value="1"/>
</dbReference>
<dbReference type="InterPro" id="IPR000994">
    <property type="entry name" value="Pept_M24"/>
</dbReference>
<comment type="similarity">
    <text evidence="1">Belongs to the peptidase M24B family.</text>
</comment>
<accession>A0A923E8W4</accession>
<organism evidence="5 6">
    <name type="scientific">Clostridium tetanomorphum</name>
    <dbReference type="NCBI Taxonomy" id="1553"/>
    <lineage>
        <taxon>Bacteria</taxon>
        <taxon>Bacillati</taxon>
        <taxon>Bacillota</taxon>
        <taxon>Clostridia</taxon>
        <taxon>Eubacteriales</taxon>
        <taxon>Clostridiaceae</taxon>
        <taxon>Clostridium</taxon>
    </lineage>
</organism>
<sequence>MFQKRIDKLRKKMREKGLDGVLLIGDPNRNYMSGFTGDESFVIISLDKAVFITDSRYIEQAINQVKGYSIREYKGRIEDYLRDLVKELGIKTLGFEENILTYKSYSTYKEKIDCDLVPIEGMVEELRLIKDNDEIEAIKKAASIADQAFLKILQFVKPGMTEKEVGVELEYWLKRFGASGVSFPSIVASGERSSLPHGQPTDKVIKMGDFLTLDFGCIYNEYCSDMTRTIVMGNATEKMEKVYNIVLKAQESALKFFKPGVTGAEVDKIARDIIKENGYGDYFGHGLGHGVGREIHENPRVSPMGNIILQSGMIVTDEPGIYLPNEFGVRIEDLILITEDGCEVLSKSPKSMICI</sequence>
<keyword evidence="2" id="KW-0378">Hydrolase</keyword>
<dbReference type="RefSeq" id="WP_035148689.1">
    <property type="nucleotide sequence ID" value="NZ_JAAZWO010000002.1"/>
</dbReference>
<name>A0A923E8W4_CLOTT</name>
<evidence type="ECO:0000313" key="5">
    <source>
        <dbReference type="EMBL" id="MBC2396584.1"/>
    </source>
</evidence>
<evidence type="ECO:0000256" key="1">
    <source>
        <dbReference type="ARBA" id="ARBA00008766"/>
    </source>
</evidence>
<evidence type="ECO:0000259" key="4">
    <source>
        <dbReference type="Pfam" id="PF01321"/>
    </source>
</evidence>
<dbReference type="AlphaFoldDB" id="A0A923E8W4"/>
<dbReference type="Proteomes" id="UP000563151">
    <property type="component" value="Unassembled WGS sequence"/>
</dbReference>
<dbReference type="EMBL" id="JAAZWO010000002">
    <property type="protein sequence ID" value="MBC2396584.1"/>
    <property type="molecule type" value="Genomic_DNA"/>
</dbReference>
<reference evidence="5 6" key="1">
    <citation type="submission" date="2020-04" db="EMBL/GenBank/DDBJ databases">
        <title>Genomic insights into acetone-butanol-ethanol (ABE) fermentation by sequencing solventogenic clostridia strains.</title>
        <authorList>
            <person name="Brown S."/>
        </authorList>
    </citation>
    <scope>NUCLEOTIDE SEQUENCE [LARGE SCALE GENOMIC DNA]</scope>
    <source>
        <strain evidence="5 6">DJ011</strain>
    </source>
</reference>
<evidence type="ECO:0000259" key="3">
    <source>
        <dbReference type="Pfam" id="PF00557"/>
    </source>
</evidence>
<evidence type="ECO:0000313" key="6">
    <source>
        <dbReference type="Proteomes" id="UP000563151"/>
    </source>
</evidence>
<dbReference type="Pfam" id="PF00557">
    <property type="entry name" value="Peptidase_M24"/>
    <property type="match status" value="1"/>
</dbReference>
<dbReference type="CDD" id="cd01092">
    <property type="entry name" value="APP-like"/>
    <property type="match status" value="1"/>
</dbReference>
<dbReference type="PANTHER" id="PTHR46112:SF3">
    <property type="entry name" value="AMINOPEPTIDASE YPDF"/>
    <property type="match status" value="1"/>
</dbReference>
<dbReference type="Pfam" id="PF01321">
    <property type="entry name" value="Creatinase_N"/>
    <property type="match status" value="1"/>
</dbReference>
<protein>
    <submittedName>
        <fullName evidence="5">Aminopeptidase P family protein</fullName>
    </submittedName>
</protein>
<keyword evidence="6" id="KW-1185">Reference proteome</keyword>
<keyword evidence="5" id="KW-0645">Protease</keyword>
<dbReference type="InterPro" id="IPR029149">
    <property type="entry name" value="Creatin/AminoP/Spt16_N"/>
</dbReference>
<dbReference type="PANTHER" id="PTHR46112">
    <property type="entry name" value="AMINOPEPTIDASE"/>
    <property type="match status" value="1"/>
</dbReference>
<proteinExistence type="inferred from homology"/>
<dbReference type="FunFam" id="3.90.230.10:FF:000014">
    <property type="entry name" value="Aminopeptidase P family protein"/>
    <property type="match status" value="1"/>
</dbReference>
<dbReference type="SUPFAM" id="SSF55920">
    <property type="entry name" value="Creatinase/aminopeptidase"/>
    <property type="match status" value="1"/>
</dbReference>
<dbReference type="InterPro" id="IPR050659">
    <property type="entry name" value="Peptidase_M24B"/>
</dbReference>
<feature type="domain" description="Creatinase N-terminal" evidence="4">
    <location>
        <begin position="5"/>
        <end position="129"/>
    </location>
</feature>
<dbReference type="SUPFAM" id="SSF53092">
    <property type="entry name" value="Creatinase/prolidase N-terminal domain"/>
    <property type="match status" value="1"/>
</dbReference>
<dbReference type="GO" id="GO:0004177">
    <property type="term" value="F:aminopeptidase activity"/>
    <property type="evidence" value="ECO:0007669"/>
    <property type="project" value="UniProtKB-KW"/>
</dbReference>
<gene>
    <name evidence="5" type="ORF">HGG79_02165</name>
</gene>
<feature type="domain" description="Peptidase M24" evidence="3">
    <location>
        <begin position="136"/>
        <end position="339"/>
    </location>
</feature>
<dbReference type="InterPro" id="IPR036005">
    <property type="entry name" value="Creatinase/aminopeptidase-like"/>
</dbReference>
<evidence type="ECO:0000256" key="2">
    <source>
        <dbReference type="ARBA" id="ARBA00022801"/>
    </source>
</evidence>
<dbReference type="InterPro" id="IPR000587">
    <property type="entry name" value="Creatinase_N"/>
</dbReference>